<dbReference type="Gene3D" id="4.10.1000.30">
    <property type="match status" value="2"/>
</dbReference>
<protein>
    <recommendedName>
        <fullName evidence="3">Zinc finger CCCH domain-containing protein 14</fullName>
    </recommendedName>
</protein>
<evidence type="ECO:0000313" key="12">
    <source>
        <dbReference type="EMBL" id="EFA84590.1"/>
    </source>
</evidence>
<accession>D3AZW6</accession>
<dbReference type="RefSeq" id="XP_020436703.1">
    <property type="nucleotide sequence ID" value="XM_020572586.1"/>
</dbReference>
<dbReference type="OMA" id="HPPIACK"/>
<comment type="similarity">
    <text evidence="2">Belongs to the ZC3H14 family.</text>
</comment>
<dbReference type="PANTHER" id="PTHR14738">
    <property type="entry name" value="ZINC FINGER CCCH DOMAIN-CONTAINING PROTEIN 14"/>
    <property type="match status" value="1"/>
</dbReference>
<dbReference type="Pfam" id="PF14608">
    <property type="entry name" value="zf-CCCH_2"/>
    <property type="match status" value="7"/>
</dbReference>
<dbReference type="InterPro" id="IPR002483">
    <property type="entry name" value="PWI_dom"/>
</dbReference>
<evidence type="ECO:0000256" key="8">
    <source>
        <dbReference type="ARBA" id="ARBA00023242"/>
    </source>
</evidence>
<dbReference type="GO" id="GO:0008270">
    <property type="term" value="F:zinc ion binding"/>
    <property type="evidence" value="ECO:0007669"/>
    <property type="project" value="UniProtKB-KW"/>
</dbReference>
<organism evidence="12 13">
    <name type="scientific">Heterostelium pallidum (strain ATCC 26659 / Pp 5 / PN500)</name>
    <name type="common">Cellular slime mold</name>
    <name type="synonym">Polysphondylium pallidum</name>
    <dbReference type="NCBI Taxonomy" id="670386"/>
    <lineage>
        <taxon>Eukaryota</taxon>
        <taxon>Amoebozoa</taxon>
        <taxon>Evosea</taxon>
        <taxon>Eumycetozoa</taxon>
        <taxon>Dictyostelia</taxon>
        <taxon>Acytosteliales</taxon>
        <taxon>Acytosteliaceae</taxon>
        <taxon>Heterostelium</taxon>
    </lineage>
</organism>
<comment type="subcellular location">
    <subcellularLocation>
        <location evidence="1">Nucleus</location>
    </subcellularLocation>
</comment>
<dbReference type="STRING" id="670386.D3AZW6"/>
<keyword evidence="6 9" id="KW-0863">Zinc-finger</keyword>
<evidence type="ECO:0000256" key="2">
    <source>
        <dbReference type="ARBA" id="ARBA00008423"/>
    </source>
</evidence>
<keyword evidence="7 9" id="KW-0862">Zinc</keyword>
<dbReference type="GO" id="GO:0005634">
    <property type="term" value="C:nucleus"/>
    <property type="evidence" value="ECO:0007669"/>
    <property type="project" value="UniProtKB-SubCell"/>
</dbReference>
<evidence type="ECO:0000256" key="7">
    <source>
        <dbReference type="ARBA" id="ARBA00022833"/>
    </source>
</evidence>
<proteinExistence type="inferred from homology"/>
<dbReference type="PANTHER" id="PTHR14738:SF29">
    <property type="entry name" value="ZINC FINGER CCCH DOMAIN-CONTAINING PROTEIN 14"/>
    <property type="match status" value="1"/>
</dbReference>
<dbReference type="Gene3D" id="4.10.1000.40">
    <property type="match status" value="1"/>
</dbReference>
<feature type="compositionally biased region" description="Acidic residues" evidence="10">
    <location>
        <begin position="122"/>
        <end position="131"/>
    </location>
</feature>
<keyword evidence="5" id="KW-0677">Repeat</keyword>
<dbReference type="PROSITE" id="PS50103">
    <property type="entry name" value="ZF_C3H1"/>
    <property type="match status" value="2"/>
</dbReference>
<evidence type="ECO:0000313" key="13">
    <source>
        <dbReference type="Proteomes" id="UP000001396"/>
    </source>
</evidence>
<evidence type="ECO:0000256" key="6">
    <source>
        <dbReference type="ARBA" id="ARBA00022771"/>
    </source>
</evidence>
<dbReference type="Proteomes" id="UP000001396">
    <property type="component" value="Unassembled WGS sequence"/>
</dbReference>
<dbReference type="GO" id="GO:0008143">
    <property type="term" value="F:poly(A) binding"/>
    <property type="evidence" value="ECO:0007669"/>
    <property type="project" value="InterPro"/>
</dbReference>
<dbReference type="GeneID" id="31357109"/>
<evidence type="ECO:0000256" key="1">
    <source>
        <dbReference type="ARBA" id="ARBA00004123"/>
    </source>
</evidence>
<evidence type="ECO:0000259" key="11">
    <source>
        <dbReference type="PROSITE" id="PS50103"/>
    </source>
</evidence>
<dbReference type="Gene3D" id="1.20.1390.10">
    <property type="entry name" value="PWI domain"/>
    <property type="match status" value="1"/>
</dbReference>
<evidence type="ECO:0000256" key="4">
    <source>
        <dbReference type="ARBA" id="ARBA00022723"/>
    </source>
</evidence>
<dbReference type="SMART" id="SM00356">
    <property type="entry name" value="ZnF_C3H1"/>
    <property type="match status" value="4"/>
</dbReference>
<dbReference type="AlphaFoldDB" id="D3AZW6"/>
<evidence type="ECO:0000256" key="9">
    <source>
        <dbReference type="PROSITE-ProRule" id="PRU00723"/>
    </source>
</evidence>
<dbReference type="GO" id="GO:0005737">
    <property type="term" value="C:cytoplasm"/>
    <property type="evidence" value="ECO:0007669"/>
    <property type="project" value="TreeGrafter"/>
</dbReference>
<feature type="domain" description="C3H1-type" evidence="11">
    <location>
        <begin position="317"/>
        <end position="350"/>
    </location>
</feature>
<evidence type="ECO:0000256" key="5">
    <source>
        <dbReference type="ARBA" id="ARBA00022737"/>
    </source>
</evidence>
<dbReference type="GO" id="GO:0043488">
    <property type="term" value="P:regulation of mRNA stability"/>
    <property type="evidence" value="ECO:0007669"/>
    <property type="project" value="InterPro"/>
</dbReference>
<comment type="caution">
    <text evidence="12">The sequence shown here is derived from an EMBL/GenBank/DDBJ whole genome shotgun (WGS) entry which is preliminary data.</text>
</comment>
<dbReference type="InParanoid" id="D3AZW6"/>
<feature type="domain" description="C3H1-type" evidence="11">
    <location>
        <begin position="232"/>
        <end position="257"/>
    </location>
</feature>
<reference evidence="12 13" key="1">
    <citation type="journal article" date="2011" name="Genome Res.">
        <title>Phylogeny-wide analysis of social amoeba genomes highlights ancient origins for complex intercellular communication.</title>
        <authorList>
            <person name="Heidel A.J."/>
            <person name="Lawal H.M."/>
            <person name="Felder M."/>
            <person name="Schilde C."/>
            <person name="Helps N.R."/>
            <person name="Tunggal B."/>
            <person name="Rivero F."/>
            <person name="John U."/>
            <person name="Schleicher M."/>
            <person name="Eichinger L."/>
            <person name="Platzer M."/>
            <person name="Noegel A.A."/>
            <person name="Schaap P."/>
            <person name="Gloeckner G."/>
        </authorList>
    </citation>
    <scope>NUCLEOTIDE SEQUENCE [LARGE SCALE GENOMIC DNA]</scope>
    <source>
        <strain evidence="13">ATCC 26659 / Pp 5 / PN500</strain>
    </source>
</reference>
<feature type="region of interest" description="Disordered" evidence="10">
    <location>
        <begin position="106"/>
        <end position="229"/>
    </location>
</feature>
<dbReference type="EMBL" id="ADBJ01000008">
    <property type="protein sequence ID" value="EFA84590.1"/>
    <property type="molecule type" value="Genomic_DNA"/>
</dbReference>
<dbReference type="FunFam" id="4.10.1000.40:FF:000006">
    <property type="entry name" value="Zinc finger CCCH domain-containing protein 14"/>
    <property type="match status" value="1"/>
</dbReference>
<keyword evidence="8" id="KW-0539">Nucleus</keyword>
<keyword evidence="13" id="KW-1185">Reference proteome</keyword>
<dbReference type="Pfam" id="PF01480">
    <property type="entry name" value="PWI"/>
    <property type="match status" value="1"/>
</dbReference>
<evidence type="ECO:0000256" key="3">
    <source>
        <dbReference type="ARBA" id="ARBA00015071"/>
    </source>
</evidence>
<keyword evidence="4 9" id="KW-0479">Metal-binding</keyword>
<evidence type="ECO:0000256" key="10">
    <source>
        <dbReference type="SAM" id="MobiDB-lite"/>
    </source>
</evidence>
<dbReference type="InterPro" id="IPR040366">
    <property type="entry name" value="Nab2/ZC3H14"/>
</dbReference>
<feature type="compositionally biased region" description="Low complexity" evidence="10">
    <location>
        <begin position="143"/>
        <end position="180"/>
    </location>
</feature>
<feature type="compositionally biased region" description="Polar residues" evidence="10">
    <location>
        <begin position="181"/>
        <end position="190"/>
    </location>
</feature>
<feature type="zinc finger region" description="C3H1-type" evidence="9">
    <location>
        <begin position="232"/>
        <end position="257"/>
    </location>
</feature>
<name>D3AZW6_HETP5</name>
<gene>
    <name evidence="12" type="ORF">PPL_01580</name>
</gene>
<dbReference type="InterPro" id="IPR000571">
    <property type="entry name" value="Znf_CCCH"/>
</dbReference>
<sequence>MSDTLGSYNYTSEHISFIQQEIKNYLECDDVLSEYIIVMVRNNKTKKEISGDLADFLSSDAEAFVNWLWNFIRTYFVQKESTPIAGGSTDQSSKKPTSRLLANAVRQATEDTKNAIPAGDIEFQDSQDSDPSDVNGGYKKRNNNYNKNINNNSYNNSNNNKPSKYSHSNTNKSTSSPPSSLKVTFSTSPSDNRKRKINTSIDEDLINNSNSASVATEEDADESETIRNTKKTDKKERCTYWPQCKNGDSCPRYHPTIQCNLFPKCPYGEKCLYIHPSIPCKFGPTCANFSCPYNHPQRTMHAFEHAPVPCRNGFACPNKKFCSFSHPPIACKYGESCAFGKKCTFSHGKPCMYGVSCTTPNCTFSHNPSTDVNPTFIQKECKFAKECTNVNCKYLHPERENTDALSSTLPSTPPAQEDAIITDAIETVPEVSN</sequence>
<feature type="zinc finger region" description="C3H1-type" evidence="9">
    <location>
        <begin position="317"/>
        <end position="350"/>
    </location>
</feature>